<keyword evidence="2" id="KW-1133">Transmembrane helix</keyword>
<evidence type="ECO:0000313" key="3">
    <source>
        <dbReference type="EMBL" id="CUU54335.1"/>
    </source>
</evidence>
<feature type="compositionally biased region" description="Pro residues" evidence="1">
    <location>
        <begin position="17"/>
        <end position="38"/>
    </location>
</feature>
<feature type="compositionally biased region" description="Acidic residues" evidence="1">
    <location>
        <begin position="268"/>
        <end position="277"/>
    </location>
</feature>
<feature type="compositionally biased region" description="Low complexity" evidence="1">
    <location>
        <begin position="539"/>
        <end position="556"/>
    </location>
</feature>
<sequence>MPPEPADNDSFTVAGGPPYPGPAPQAAPVPGPPDPGSPVPFGSPAQFDLSGQPGQVGPDDGAPPTGGWTPPVDDPLFGPMPTYATGAYPLAGQQQGGYPVAAYPPAGPRADQVAAGWPGAEPSSGGIRIGPPTGGQPVAGGAGPEETKGYSFHLRAATSPLPTLPERPAAPDSATTADLSPAASRPAGPESEHPTGPLAIPAATPYPEDEPRPRSRTAGADGGGEASVADGRGEASGRARPARLQVALSRQRAAQDAQYDQHGPNARDDEDEPEEPSEAAGRFRIPAEYAPTRRRPRALVAVATAVVLTLVAVVAVAMLTRGDTSATEDPRPATPTVDPNFINSASSDSRPVGSNEFFPDKEVTVQGRTYTRIAGTVVDGCPDLSGELTTALKDGRCTQLVRAMYLSTPAAGEKQVLAGMSVFVLDEQSTAQSAATIAAERRGGVAPVPIPEGSVRDARITGPNGDNSWRAAIASGHYMILTQLAYVDGSQGAADDVALRSAITDLGLIAKEPIAQRMVTGSAGSSGAGSSSGAGGTAPTGTVSPAPAPAAGASTR</sequence>
<feature type="transmembrane region" description="Helical" evidence="2">
    <location>
        <begin position="298"/>
        <end position="319"/>
    </location>
</feature>
<name>A0A0S4QGL2_9ACTN</name>
<evidence type="ECO:0000313" key="4">
    <source>
        <dbReference type="Proteomes" id="UP000198802"/>
    </source>
</evidence>
<reference evidence="4" key="1">
    <citation type="submission" date="2015-11" db="EMBL/GenBank/DDBJ databases">
        <authorList>
            <person name="Varghese N."/>
        </authorList>
    </citation>
    <scope>NUCLEOTIDE SEQUENCE [LARGE SCALE GENOMIC DNA]</scope>
    <source>
        <strain evidence="4">DSM 45899</strain>
    </source>
</reference>
<organism evidence="3 4">
    <name type="scientific">Parafrankia irregularis</name>
    <dbReference type="NCBI Taxonomy" id="795642"/>
    <lineage>
        <taxon>Bacteria</taxon>
        <taxon>Bacillati</taxon>
        <taxon>Actinomycetota</taxon>
        <taxon>Actinomycetes</taxon>
        <taxon>Frankiales</taxon>
        <taxon>Frankiaceae</taxon>
        <taxon>Parafrankia</taxon>
    </lineage>
</organism>
<feature type="compositionally biased region" description="Gly residues" evidence="1">
    <location>
        <begin position="524"/>
        <end position="538"/>
    </location>
</feature>
<feature type="region of interest" description="Disordered" evidence="1">
    <location>
        <begin position="1"/>
        <end position="284"/>
    </location>
</feature>
<proteinExistence type="predicted"/>
<feature type="compositionally biased region" description="Low complexity" evidence="1">
    <location>
        <begin position="250"/>
        <end position="261"/>
    </location>
</feature>
<dbReference type="EMBL" id="FAOZ01000002">
    <property type="protein sequence ID" value="CUU54335.1"/>
    <property type="molecule type" value="Genomic_DNA"/>
</dbReference>
<evidence type="ECO:0000256" key="1">
    <source>
        <dbReference type="SAM" id="MobiDB-lite"/>
    </source>
</evidence>
<feature type="compositionally biased region" description="Low complexity" evidence="1">
    <location>
        <begin position="96"/>
        <end position="110"/>
    </location>
</feature>
<feature type="region of interest" description="Disordered" evidence="1">
    <location>
        <begin position="323"/>
        <end position="357"/>
    </location>
</feature>
<accession>A0A0S4QGL2</accession>
<keyword evidence="4" id="KW-1185">Reference proteome</keyword>
<protein>
    <submittedName>
        <fullName evidence="3">Uncharacterized protein</fullName>
    </submittedName>
</protein>
<dbReference type="Proteomes" id="UP000198802">
    <property type="component" value="Unassembled WGS sequence"/>
</dbReference>
<keyword evidence="2" id="KW-0472">Membrane</keyword>
<gene>
    <name evidence="3" type="ORF">Ga0074812_102345</name>
</gene>
<dbReference type="RefSeq" id="WP_091271672.1">
    <property type="nucleotide sequence ID" value="NZ_FAOZ01000002.1"/>
</dbReference>
<evidence type="ECO:0000256" key="2">
    <source>
        <dbReference type="SAM" id="Phobius"/>
    </source>
</evidence>
<keyword evidence="2" id="KW-0812">Transmembrane</keyword>
<feature type="region of interest" description="Disordered" evidence="1">
    <location>
        <begin position="520"/>
        <end position="556"/>
    </location>
</feature>
<dbReference type="AlphaFoldDB" id="A0A0S4QGL2"/>